<dbReference type="EMBL" id="CAEZXX010000036">
    <property type="protein sequence ID" value="CAB4703139.1"/>
    <property type="molecule type" value="Genomic_DNA"/>
</dbReference>
<dbReference type="PANTHER" id="PTHR34580:SF1">
    <property type="entry name" value="PROTEIN PAFC"/>
    <property type="match status" value="1"/>
</dbReference>
<sequence length="293" mass="32667">MLPWLMERGEVSVAEMAAHFGVTEADLVSDLTLASMCGVGPYADEQIELYIDDGMIVPGTPRFFQRPLRLLRHEAFALLAAAEAASTLLGAGSRGALGRALQKVSEKLGGAVEVVATPPPFTDAVQDAVRRCERLDIRYWTASRDELTSRRIIPRLVFTEHGDFYVVADDERSGEERVFRIDRIWALTATGEYEDPREVAPRQGDWFADANDVQTAVIRLAPDARWVAERYPVRNVTERDDGGCDVQVIVMSEQWLARLLLRLGTSGQVVSPGRWEHLGAETAGRLLERYGRR</sequence>
<dbReference type="Pfam" id="PF13280">
    <property type="entry name" value="WYL"/>
    <property type="match status" value="1"/>
</dbReference>
<proteinExistence type="predicted"/>
<evidence type="ECO:0000259" key="2">
    <source>
        <dbReference type="Pfam" id="PF19187"/>
    </source>
</evidence>
<evidence type="ECO:0000313" key="4">
    <source>
        <dbReference type="EMBL" id="CAB4703139.1"/>
    </source>
</evidence>
<dbReference type="Pfam" id="PF25583">
    <property type="entry name" value="WCX"/>
    <property type="match status" value="1"/>
</dbReference>
<dbReference type="InterPro" id="IPR028349">
    <property type="entry name" value="PafC-like"/>
</dbReference>
<protein>
    <submittedName>
        <fullName evidence="4">Unannotated protein</fullName>
    </submittedName>
</protein>
<feature type="domain" description="PafC HTH" evidence="2">
    <location>
        <begin position="1"/>
        <end position="105"/>
    </location>
</feature>
<evidence type="ECO:0000313" key="6">
    <source>
        <dbReference type="EMBL" id="CAB5053261.1"/>
    </source>
</evidence>
<gene>
    <name evidence="4" type="ORF">UFOPK2602_00704</name>
    <name evidence="5" type="ORF">UFOPK2806_00009</name>
    <name evidence="6" type="ORF">UFOPK4306_00218</name>
</gene>
<reference evidence="4" key="1">
    <citation type="submission" date="2020-05" db="EMBL/GenBank/DDBJ databases">
        <authorList>
            <person name="Chiriac C."/>
            <person name="Salcher M."/>
            <person name="Ghai R."/>
            <person name="Kavagutti S V."/>
        </authorList>
    </citation>
    <scope>NUCLEOTIDE SEQUENCE</scope>
</reference>
<dbReference type="InterPro" id="IPR026881">
    <property type="entry name" value="WYL_dom"/>
</dbReference>
<dbReference type="PIRSF" id="PIRSF016838">
    <property type="entry name" value="PafC"/>
    <property type="match status" value="1"/>
</dbReference>
<feature type="domain" description="WYL" evidence="1">
    <location>
        <begin position="122"/>
        <end position="188"/>
    </location>
</feature>
<dbReference type="PROSITE" id="PS52050">
    <property type="entry name" value="WYL"/>
    <property type="match status" value="1"/>
</dbReference>
<accession>A0A6J6PWN0</accession>
<evidence type="ECO:0000313" key="5">
    <source>
        <dbReference type="EMBL" id="CAB4735752.1"/>
    </source>
</evidence>
<dbReference type="PANTHER" id="PTHR34580">
    <property type="match status" value="1"/>
</dbReference>
<dbReference type="InterPro" id="IPR051534">
    <property type="entry name" value="CBASS_pafABC_assoc_protein"/>
</dbReference>
<dbReference type="InterPro" id="IPR057727">
    <property type="entry name" value="WCX_dom"/>
</dbReference>
<dbReference type="EMBL" id="CAEZYY010000001">
    <property type="protein sequence ID" value="CAB4735752.1"/>
    <property type="molecule type" value="Genomic_DNA"/>
</dbReference>
<dbReference type="EMBL" id="CAFBQP010000005">
    <property type="protein sequence ID" value="CAB5053261.1"/>
    <property type="molecule type" value="Genomic_DNA"/>
</dbReference>
<evidence type="ECO:0000259" key="3">
    <source>
        <dbReference type="Pfam" id="PF25583"/>
    </source>
</evidence>
<dbReference type="AlphaFoldDB" id="A0A6J6PWN0"/>
<evidence type="ECO:0000259" key="1">
    <source>
        <dbReference type="Pfam" id="PF13280"/>
    </source>
</evidence>
<dbReference type="InterPro" id="IPR043839">
    <property type="entry name" value="PafC_HTH"/>
</dbReference>
<organism evidence="4">
    <name type="scientific">freshwater metagenome</name>
    <dbReference type="NCBI Taxonomy" id="449393"/>
    <lineage>
        <taxon>unclassified sequences</taxon>
        <taxon>metagenomes</taxon>
        <taxon>ecological metagenomes</taxon>
    </lineage>
</organism>
<dbReference type="Pfam" id="PF19187">
    <property type="entry name" value="HTH_PafC"/>
    <property type="match status" value="1"/>
</dbReference>
<feature type="domain" description="WCX" evidence="3">
    <location>
        <begin position="214"/>
        <end position="274"/>
    </location>
</feature>
<name>A0A6J6PWN0_9ZZZZ</name>